<dbReference type="InterPro" id="IPR042565">
    <property type="entry name" value="T7SS_EssB_C"/>
</dbReference>
<evidence type="ECO:0000313" key="5">
    <source>
        <dbReference type="Proteomes" id="UP001221597"/>
    </source>
</evidence>
<dbReference type="Pfam" id="PF10140">
    <property type="entry name" value="YukC"/>
    <property type="match status" value="1"/>
</dbReference>
<comment type="similarity">
    <text evidence="1">Belongs to the EssB family.</text>
</comment>
<accession>A0ABY8IUX0</accession>
<name>A0ABY8IUX0_9BACI</name>
<keyword evidence="3" id="KW-0812">Transmembrane</keyword>
<keyword evidence="3" id="KW-0472">Membrane</keyword>
<gene>
    <name evidence="4" type="primary">essB</name>
    <name evidence="4" type="ORF">P9989_16405</name>
</gene>
<evidence type="ECO:0000313" key="4">
    <source>
        <dbReference type="EMBL" id="WFT73937.1"/>
    </source>
</evidence>
<evidence type="ECO:0000256" key="3">
    <source>
        <dbReference type="SAM" id="Phobius"/>
    </source>
</evidence>
<evidence type="ECO:0000256" key="1">
    <source>
        <dbReference type="ARBA" id="ARBA00010163"/>
    </source>
</evidence>
<dbReference type="Proteomes" id="UP001221597">
    <property type="component" value="Chromosome"/>
</dbReference>
<keyword evidence="3" id="KW-1133">Transmembrane helix</keyword>
<dbReference type="RefSeq" id="WP_283075943.1">
    <property type="nucleotide sequence ID" value="NZ_CP121671.1"/>
</dbReference>
<protein>
    <submittedName>
        <fullName evidence="4">Type VII secretion protein EssB</fullName>
    </submittedName>
</protein>
<keyword evidence="5" id="KW-1185">Reference proteome</keyword>
<dbReference type="InterPro" id="IPR018778">
    <property type="entry name" value="T7SS_EssB"/>
</dbReference>
<evidence type="ECO:0000256" key="2">
    <source>
        <dbReference type="SAM" id="MobiDB-lite"/>
    </source>
</evidence>
<dbReference type="Gene3D" id="1.25.40.680">
    <property type="entry name" value="Type VII secretion system EssB, C-terminal-like domain"/>
    <property type="match status" value="1"/>
</dbReference>
<dbReference type="EMBL" id="CP121671">
    <property type="protein sequence ID" value="WFT73937.1"/>
    <property type="molecule type" value="Genomic_DNA"/>
</dbReference>
<feature type="region of interest" description="Disordered" evidence="2">
    <location>
        <begin position="356"/>
        <end position="410"/>
    </location>
</feature>
<feature type="transmembrane region" description="Helical" evidence="3">
    <location>
        <begin position="220"/>
        <end position="243"/>
    </location>
</feature>
<feature type="compositionally biased region" description="Basic and acidic residues" evidence="2">
    <location>
        <begin position="356"/>
        <end position="368"/>
    </location>
</feature>
<dbReference type="Gene3D" id="1.10.510.10">
    <property type="entry name" value="Transferase(Phosphotransferase) domain 1"/>
    <property type="match status" value="1"/>
</dbReference>
<proteinExistence type="inferred from homology"/>
<organism evidence="4 5">
    <name type="scientific">Halobacillus naozhouensis</name>
    <dbReference type="NCBI Taxonomy" id="554880"/>
    <lineage>
        <taxon>Bacteria</taxon>
        <taxon>Bacillati</taxon>
        <taxon>Bacillota</taxon>
        <taxon>Bacilli</taxon>
        <taxon>Bacillales</taxon>
        <taxon>Bacillaceae</taxon>
        <taxon>Halobacillus</taxon>
    </lineage>
</organism>
<reference evidence="4 5" key="1">
    <citation type="submission" date="2023-04" db="EMBL/GenBank/DDBJ databases">
        <title>Genome sequence of Halobacillus naozhouensis KACC 21980.</title>
        <authorList>
            <person name="Kim S."/>
            <person name="Heo J."/>
            <person name="Kwon S.-W."/>
        </authorList>
    </citation>
    <scope>NUCLEOTIDE SEQUENCE [LARGE SCALE GENOMIC DNA]</scope>
    <source>
        <strain evidence="4 5">KCTC 13234</strain>
    </source>
</reference>
<dbReference type="NCBIfam" id="TIGR03926">
    <property type="entry name" value="T7_EssB"/>
    <property type="match status" value="1"/>
</dbReference>
<sequence length="410" mass="48183">MSDVKQSYFHEKTEAVLEKQDGSYLITFQRARLRLQEQLEIELIRDADHELAKEIQMDEDELNITVHIPSSFISFKHIHKKQEYAKWLFADQLAKKVEDHRVKRLNLLVCPENIVVDSSMTPYFLHYGVTESLPPYEKEEERVFEELKAAVAAAVDGSESFERYLKYRDTLKLSDAVKEILFAEDTRTLRELIGRHIRSLENKEKELVKEPKKKWKIRKYMLIGSIVLLVPILVFTIYSIFFIQPKQEAYIETSEFFLNSNYSEVVETLDGYDAEGMPYVTQFQLATSYIVNESLTAEQKKNIQNTITLQSDNRYFLYWIHVGRGMNEKAVDLARSLEDRDLIMFALLNLREDVKDNDSLSGEEKQQKLDSIQTELDEYVKEQEQQQQEEQNQQSDQNSSNSEEQQKNEE</sequence>
<feature type="compositionally biased region" description="Low complexity" evidence="2">
    <location>
        <begin position="385"/>
        <end position="403"/>
    </location>
</feature>